<evidence type="ECO:0000256" key="1">
    <source>
        <dbReference type="SAM" id="MobiDB-lite"/>
    </source>
</evidence>
<name>A0ABC8TGY9_9AQUA</name>
<feature type="region of interest" description="Disordered" evidence="1">
    <location>
        <begin position="113"/>
        <end position="132"/>
    </location>
</feature>
<dbReference type="EMBL" id="CAUOFW020005147">
    <property type="protein sequence ID" value="CAK9168724.1"/>
    <property type="molecule type" value="Genomic_DNA"/>
</dbReference>
<protein>
    <submittedName>
        <fullName evidence="3">Uncharacterized protein</fullName>
    </submittedName>
</protein>
<feature type="transmembrane region" description="Helical" evidence="2">
    <location>
        <begin position="140"/>
        <end position="159"/>
    </location>
</feature>
<reference evidence="3 4" key="1">
    <citation type="submission" date="2024-02" db="EMBL/GenBank/DDBJ databases">
        <authorList>
            <person name="Vignale AGUSTIN F."/>
            <person name="Sosa J E."/>
            <person name="Modenutti C."/>
        </authorList>
    </citation>
    <scope>NUCLEOTIDE SEQUENCE [LARGE SCALE GENOMIC DNA]</scope>
</reference>
<proteinExistence type="predicted"/>
<evidence type="ECO:0000256" key="2">
    <source>
        <dbReference type="SAM" id="Phobius"/>
    </source>
</evidence>
<evidence type="ECO:0000313" key="4">
    <source>
        <dbReference type="Proteomes" id="UP001642360"/>
    </source>
</evidence>
<evidence type="ECO:0000313" key="3">
    <source>
        <dbReference type="EMBL" id="CAK9168724.1"/>
    </source>
</evidence>
<sequence length="167" mass="17644">MILKIQPTKTAPFWTQPSPPSPPSLHPSPHSTYSATTPTTTTVPPQTLKSRLNNGESLYGLFLLSFSPTLAEIMCLVESEDGVKKTEEIAAVDRGGLHSNEDVGSECEHGVLVGSGEQEGEGGDEGGEKAESKIGTKAKAAMVVVGLSYLALLCHMTVLRMGMGRCC</sequence>
<organism evidence="3 4">
    <name type="scientific">Ilex paraguariensis</name>
    <name type="common">yerba mate</name>
    <dbReference type="NCBI Taxonomy" id="185542"/>
    <lineage>
        <taxon>Eukaryota</taxon>
        <taxon>Viridiplantae</taxon>
        <taxon>Streptophyta</taxon>
        <taxon>Embryophyta</taxon>
        <taxon>Tracheophyta</taxon>
        <taxon>Spermatophyta</taxon>
        <taxon>Magnoliopsida</taxon>
        <taxon>eudicotyledons</taxon>
        <taxon>Gunneridae</taxon>
        <taxon>Pentapetalae</taxon>
        <taxon>asterids</taxon>
        <taxon>campanulids</taxon>
        <taxon>Aquifoliales</taxon>
        <taxon>Aquifoliaceae</taxon>
        <taxon>Ilex</taxon>
    </lineage>
</organism>
<keyword evidence="2" id="KW-1133">Transmembrane helix</keyword>
<feature type="compositionally biased region" description="Low complexity" evidence="1">
    <location>
        <begin position="27"/>
        <end position="45"/>
    </location>
</feature>
<accession>A0ABC8TGY9</accession>
<feature type="compositionally biased region" description="Polar residues" evidence="1">
    <location>
        <begin position="7"/>
        <end position="16"/>
    </location>
</feature>
<keyword evidence="2" id="KW-0812">Transmembrane</keyword>
<feature type="region of interest" description="Disordered" evidence="1">
    <location>
        <begin position="1"/>
        <end position="45"/>
    </location>
</feature>
<dbReference type="AlphaFoldDB" id="A0ABC8TGY9"/>
<dbReference type="Proteomes" id="UP001642360">
    <property type="component" value="Unassembled WGS sequence"/>
</dbReference>
<gene>
    <name evidence="3" type="ORF">ILEXP_LOCUS38134</name>
</gene>
<comment type="caution">
    <text evidence="3">The sequence shown here is derived from an EMBL/GenBank/DDBJ whole genome shotgun (WGS) entry which is preliminary data.</text>
</comment>
<keyword evidence="2" id="KW-0472">Membrane</keyword>
<feature type="compositionally biased region" description="Pro residues" evidence="1">
    <location>
        <begin position="17"/>
        <end position="26"/>
    </location>
</feature>
<keyword evidence="4" id="KW-1185">Reference proteome</keyword>